<keyword evidence="7" id="KW-0479">Metal-binding</keyword>
<dbReference type="EC" id="3.2.1.1" evidence="6 15"/>
<evidence type="ECO:0000256" key="8">
    <source>
        <dbReference type="ARBA" id="ARBA00022801"/>
    </source>
</evidence>
<keyword evidence="8 15" id="KW-0378">Hydrolase</keyword>
<comment type="catalytic activity">
    <reaction evidence="1 15">
        <text>Endohydrolysis of (1-&gt;4)-alpha-D-glucosidic linkages in polysaccharides containing three or more (1-&gt;4)-alpha-linked D-glucose units.</text>
        <dbReference type="EC" id="3.2.1.1"/>
    </reaction>
</comment>
<feature type="chain" id="PRO_5015042051" description="Alpha-amylase" evidence="16">
    <location>
        <begin position="20"/>
        <end position="475"/>
    </location>
</feature>
<evidence type="ECO:0000259" key="17">
    <source>
        <dbReference type="SMART" id="SM00632"/>
    </source>
</evidence>
<dbReference type="GO" id="GO:0004556">
    <property type="term" value="F:alpha-amylase activity"/>
    <property type="evidence" value="ECO:0007669"/>
    <property type="project" value="UniProtKB-UniRule"/>
</dbReference>
<evidence type="ECO:0000256" key="14">
    <source>
        <dbReference type="RuleBase" id="RU003615"/>
    </source>
</evidence>
<reference evidence="19" key="1">
    <citation type="submission" date="2014-09" db="EMBL/GenBank/DDBJ databases">
        <authorList>
            <person name="Magalhaes I.L.F."/>
            <person name="Oliveira U."/>
            <person name="Santos F.R."/>
            <person name="Vidigal T.H.D.A."/>
            <person name="Brescovit A.D."/>
            <person name="Santos A.J."/>
        </authorList>
    </citation>
    <scope>NUCLEOTIDE SEQUENCE</scope>
</reference>
<comment type="cofactor">
    <cofactor evidence="2">
        <name>Ca(2+)</name>
        <dbReference type="ChEBI" id="CHEBI:29108"/>
    </cofactor>
</comment>
<dbReference type="Gene3D" id="3.20.20.80">
    <property type="entry name" value="Glycosidases"/>
    <property type="match status" value="1"/>
</dbReference>
<dbReference type="EMBL" id="GBRD01014709">
    <property type="protein sequence ID" value="JAG51117.1"/>
    <property type="molecule type" value="Transcribed_RNA"/>
</dbReference>
<evidence type="ECO:0000256" key="2">
    <source>
        <dbReference type="ARBA" id="ARBA00001913"/>
    </source>
</evidence>
<evidence type="ECO:0000256" key="12">
    <source>
        <dbReference type="ARBA" id="ARBA00023277"/>
    </source>
</evidence>
<comment type="similarity">
    <text evidence="4 14">Belongs to the glycosyl hydrolase 13 family.</text>
</comment>
<dbReference type="InterPro" id="IPR006048">
    <property type="entry name" value="A-amylase/branching_C"/>
</dbReference>
<name>A0A0K8SDF4_LYGHE</name>
<organism evidence="19">
    <name type="scientific">Lygus hesperus</name>
    <name type="common">Western plant bug</name>
    <dbReference type="NCBI Taxonomy" id="30085"/>
    <lineage>
        <taxon>Eukaryota</taxon>
        <taxon>Metazoa</taxon>
        <taxon>Ecdysozoa</taxon>
        <taxon>Arthropoda</taxon>
        <taxon>Hexapoda</taxon>
        <taxon>Insecta</taxon>
        <taxon>Pterygota</taxon>
        <taxon>Neoptera</taxon>
        <taxon>Paraneoptera</taxon>
        <taxon>Hemiptera</taxon>
        <taxon>Heteroptera</taxon>
        <taxon>Panheteroptera</taxon>
        <taxon>Cimicomorpha</taxon>
        <taxon>Miridae</taxon>
        <taxon>Mirini</taxon>
        <taxon>Lygus</taxon>
    </lineage>
</organism>
<dbReference type="Pfam" id="PF02806">
    <property type="entry name" value="Alpha-amylase_C"/>
    <property type="match status" value="1"/>
</dbReference>
<keyword evidence="16" id="KW-0732">Signal</keyword>
<dbReference type="InterPro" id="IPR017853">
    <property type="entry name" value="GH"/>
</dbReference>
<dbReference type="GO" id="GO:0046872">
    <property type="term" value="F:metal ion binding"/>
    <property type="evidence" value="ECO:0007669"/>
    <property type="project" value="UniProtKB-KW"/>
</dbReference>
<dbReference type="GO" id="GO:0005975">
    <property type="term" value="P:carbohydrate metabolic process"/>
    <property type="evidence" value="ECO:0007669"/>
    <property type="project" value="InterPro"/>
</dbReference>
<accession>A0A0K8SDF4</accession>
<dbReference type="Pfam" id="PF00128">
    <property type="entry name" value="Alpha-amylase"/>
    <property type="match status" value="1"/>
</dbReference>
<dbReference type="EMBL" id="GBRD01014710">
    <property type="protein sequence ID" value="JAG51116.1"/>
    <property type="molecule type" value="Transcribed_RNA"/>
</dbReference>
<dbReference type="PRINTS" id="PR00110">
    <property type="entry name" value="ALPHAAMYLASE"/>
</dbReference>
<evidence type="ECO:0000313" key="20">
    <source>
        <dbReference type="EMBL" id="JAQ12155.1"/>
    </source>
</evidence>
<evidence type="ECO:0000256" key="1">
    <source>
        <dbReference type="ARBA" id="ARBA00000548"/>
    </source>
</evidence>
<dbReference type="InterPro" id="IPR006047">
    <property type="entry name" value="GH13_cat_dom"/>
</dbReference>
<feature type="signal peptide" evidence="16">
    <location>
        <begin position="1"/>
        <end position="19"/>
    </location>
</feature>
<evidence type="ECO:0000256" key="11">
    <source>
        <dbReference type="ARBA" id="ARBA00023214"/>
    </source>
</evidence>
<evidence type="ECO:0000256" key="9">
    <source>
        <dbReference type="ARBA" id="ARBA00022837"/>
    </source>
</evidence>
<keyword evidence="13 15" id="KW-0326">Glycosidase</keyword>
<dbReference type="SMART" id="SM00642">
    <property type="entry name" value="Aamy"/>
    <property type="match status" value="1"/>
</dbReference>
<reference evidence="20" key="2">
    <citation type="journal article" date="2016" name="Gigascience">
        <title>De novo construction of an expanded transcriptome assembly for the western tarnished plant bug, Lygus hesperus.</title>
        <authorList>
            <person name="Tassone E.E."/>
            <person name="Geib S.M."/>
            <person name="Hall B."/>
            <person name="Fabrick J.A."/>
            <person name="Brent C.S."/>
            <person name="Hull J.J."/>
        </authorList>
    </citation>
    <scope>NUCLEOTIDE SEQUENCE</scope>
</reference>
<dbReference type="InterPro" id="IPR031319">
    <property type="entry name" value="A-amylase_C"/>
</dbReference>
<keyword evidence="9" id="KW-0106">Calcium</keyword>
<keyword evidence="11" id="KW-0868">Chloride</keyword>
<feature type="domain" description="Alpha-amylase C-terminal" evidence="17">
    <location>
        <begin position="387"/>
        <end position="474"/>
    </location>
</feature>
<dbReference type="EMBL" id="GBRD01014712">
    <property type="protein sequence ID" value="JAG51114.1"/>
    <property type="molecule type" value="Transcribed_RNA"/>
</dbReference>
<sequence length="475" mass="52575">MQVAVLFLALLAPKAIVAGVGIVHLFEWRFDDIAQECENFLGPKGYDAVQVSPVNECAVINGRPWWERYQPFSYKVISRSGDENGFKDMCDRCRKAGVKIYVDTVFNHMSATQPGGTVGTGGSSADTGSKYYPAVSYSNENFHSTCSINNYHDASNVRNCELEGLHDLDQGQEYVRGKIVDHLNHLIDLGAEGFRVDAAKHMWPADLQVIYSRLKNTQSGSRPFIFQEVIDYGGEASRYEDYMNLGHVTEFKNGRELSGCFRGQNALKWLRNYGTGWGLKPSDSAVVFIDNHDTQRDGDSVLTYKSSRNYKMAVAFMLGWGYGTPKVMSSYFFDSKDQGPPANGDGSLQRVNFNSDLSCSNRVCEHRWSQIYGMIGFANAVKGTSPSNFWDNGNNQIAFCRGNKGFIAFNLENYDMNIWSQTCLPAGNYCDIASGVKNGNSCTGKTVTVYDDGKAHISVTGSGEGFLAIHANSKL</sequence>
<feature type="domain" description="Glycosyl hydrolase family 13 catalytic" evidence="18">
    <location>
        <begin position="20"/>
        <end position="378"/>
    </location>
</feature>
<evidence type="ECO:0000259" key="18">
    <source>
        <dbReference type="SMART" id="SM00642"/>
    </source>
</evidence>
<evidence type="ECO:0000256" key="4">
    <source>
        <dbReference type="ARBA" id="ARBA00008061"/>
    </source>
</evidence>
<evidence type="ECO:0000256" key="13">
    <source>
        <dbReference type="ARBA" id="ARBA00023295"/>
    </source>
</evidence>
<evidence type="ECO:0000256" key="16">
    <source>
        <dbReference type="SAM" id="SignalP"/>
    </source>
</evidence>
<dbReference type="SMART" id="SM00632">
    <property type="entry name" value="Aamy_C"/>
    <property type="match status" value="1"/>
</dbReference>
<protein>
    <recommendedName>
        <fullName evidence="6 15">Alpha-amylase</fullName>
        <ecNumber evidence="6 15">3.2.1.1</ecNumber>
    </recommendedName>
</protein>
<evidence type="ECO:0000256" key="7">
    <source>
        <dbReference type="ARBA" id="ARBA00022723"/>
    </source>
</evidence>
<dbReference type="Gene3D" id="2.60.40.1180">
    <property type="entry name" value="Golgi alpha-mannosidase II"/>
    <property type="match status" value="1"/>
</dbReference>
<dbReference type="SUPFAM" id="SSF51445">
    <property type="entry name" value="(Trans)glycosidases"/>
    <property type="match status" value="1"/>
</dbReference>
<dbReference type="PANTHER" id="PTHR43447">
    <property type="entry name" value="ALPHA-AMYLASE"/>
    <property type="match status" value="1"/>
</dbReference>
<evidence type="ECO:0000256" key="10">
    <source>
        <dbReference type="ARBA" id="ARBA00023157"/>
    </source>
</evidence>
<proteinExistence type="inferred from homology"/>
<dbReference type="SUPFAM" id="SSF51011">
    <property type="entry name" value="Glycosyl hydrolase domain"/>
    <property type="match status" value="1"/>
</dbReference>
<dbReference type="EMBL" id="GDHC01006474">
    <property type="protein sequence ID" value="JAQ12155.1"/>
    <property type="molecule type" value="Transcribed_RNA"/>
</dbReference>
<evidence type="ECO:0000256" key="15">
    <source>
        <dbReference type="RuleBase" id="RU361134"/>
    </source>
</evidence>
<dbReference type="InterPro" id="IPR006046">
    <property type="entry name" value="Alpha_amylase"/>
</dbReference>
<dbReference type="EMBL" id="GBRD01014711">
    <property type="protein sequence ID" value="JAG51115.1"/>
    <property type="molecule type" value="Transcribed_RNA"/>
</dbReference>
<keyword evidence="12 15" id="KW-0119">Carbohydrate metabolism</keyword>
<evidence type="ECO:0000256" key="6">
    <source>
        <dbReference type="ARBA" id="ARBA00012595"/>
    </source>
</evidence>
<dbReference type="CDD" id="cd11317">
    <property type="entry name" value="AmyAc_bac_euk_AmyA"/>
    <property type="match status" value="1"/>
</dbReference>
<comment type="cofactor">
    <cofactor evidence="3">
        <name>chloride</name>
        <dbReference type="ChEBI" id="CHEBI:17996"/>
    </cofactor>
</comment>
<dbReference type="AlphaFoldDB" id="A0A0K8SDF4"/>
<comment type="subunit">
    <text evidence="5">Monomer.</text>
</comment>
<evidence type="ECO:0000256" key="5">
    <source>
        <dbReference type="ARBA" id="ARBA00011245"/>
    </source>
</evidence>
<keyword evidence="10" id="KW-1015">Disulfide bond</keyword>
<gene>
    <name evidence="20" type="primary">Amy4N_0</name>
    <name evidence="20" type="ORF">g.64547</name>
</gene>
<evidence type="ECO:0000256" key="3">
    <source>
        <dbReference type="ARBA" id="ARBA00001923"/>
    </source>
</evidence>
<evidence type="ECO:0000313" key="19">
    <source>
        <dbReference type="EMBL" id="JAG51114.1"/>
    </source>
</evidence>
<dbReference type="InterPro" id="IPR013780">
    <property type="entry name" value="Glyco_hydro_b"/>
</dbReference>